<organism evidence="2 3">
    <name type="scientific">Opisthorchis viverrini</name>
    <name type="common">Southeast Asian liver fluke</name>
    <dbReference type="NCBI Taxonomy" id="6198"/>
    <lineage>
        <taxon>Eukaryota</taxon>
        <taxon>Metazoa</taxon>
        <taxon>Spiralia</taxon>
        <taxon>Lophotrochozoa</taxon>
        <taxon>Platyhelminthes</taxon>
        <taxon>Trematoda</taxon>
        <taxon>Digenea</taxon>
        <taxon>Opisthorchiida</taxon>
        <taxon>Opisthorchiata</taxon>
        <taxon>Opisthorchiidae</taxon>
        <taxon>Opisthorchis</taxon>
    </lineage>
</organism>
<keyword evidence="3" id="KW-1185">Reference proteome</keyword>
<evidence type="ECO:0000313" key="3">
    <source>
        <dbReference type="Proteomes" id="UP000243686"/>
    </source>
</evidence>
<proteinExistence type="predicted"/>
<accession>A0A1S8WQ27</accession>
<dbReference type="Pfam" id="PF03050">
    <property type="entry name" value="DDE_Tnp_IS66"/>
    <property type="match status" value="1"/>
</dbReference>
<protein>
    <recommendedName>
        <fullName evidence="1">Transposase IS66 central domain-containing protein</fullName>
    </recommendedName>
</protein>
<dbReference type="InterPro" id="IPR004291">
    <property type="entry name" value="Transposase_IS66_central"/>
</dbReference>
<sequence length="194" mass="22704">MVGKILGENYPGIIMCDGYSGYSNRLYPRAKFGSCLVHIRREFIRITKLLKPDQRRQTKAWQAIKLLSRVFHKENGLKYQSAKEKLALRKEQIKPLLDQFYDYLDRIEHPMGRLRKAIENAQKLRQLRRPFIMEEQNEIIKPVFKSKPSSFKKHGFNARPAIKVQVNDVELTIYKGANSILATDIAKVVIRYAR</sequence>
<dbReference type="EMBL" id="KV897043">
    <property type="protein sequence ID" value="OON16589.1"/>
    <property type="molecule type" value="Genomic_DNA"/>
</dbReference>
<dbReference type="AlphaFoldDB" id="A0A1S8WQ27"/>
<name>A0A1S8WQ27_OPIVI</name>
<evidence type="ECO:0000313" key="2">
    <source>
        <dbReference type="EMBL" id="OON16589.1"/>
    </source>
</evidence>
<gene>
    <name evidence="2" type="ORF">X801_07598</name>
</gene>
<dbReference type="Proteomes" id="UP000243686">
    <property type="component" value="Unassembled WGS sequence"/>
</dbReference>
<reference evidence="2 3" key="1">
    <citation type="submission" date="2015-03" db="EMBL/GenBank/DDBJ databases">
        <title>Draft genome of the nematode, Opisthorchis viverrini.</title>
        <authorList>
            <person name="Mitreva M."/>
        </authorList>
    </citation>
    <scope>NUCLEOTIDE SEQUENCE [LARGE SCALE GENOMIC DNA]</scope>
    <source>
        <strain evidence="2">Khon Kaen</strain>
    </source>
</reference>
<evidence type="ECO:0000259" key="1">
    <source>
        <dbReference type="Pfam" id="PF03050"/>
    </source>
</evidence>
<feature type="domain" description="Transposase IS66 central" evidence="1">
    <location>
        <begin position="4"/>
        <end position="126"/>
    </location>
</feature>